<sequence>MLHTASLSALCRWRRTLWRRAWAQAGKPGTVEHRRARERLLGQDGWEVRLFRLTCSRCVEPPLPSLLSLQRETVQDSHPESEGENNSQPPLSPSPGI</sequence>
<proteinExistence type="predicted"/>
<protein>
    <submittedName>
        <fullName evidence="2">Uncharacterized protein</fullName>
    </submittedName>
</protein>
<name>A0AAD7RC20_9TELE</name>
<feature type="region of interest" description="Disordered" evidence="1">
    <location>
        <begin position="69"/>
        <end position="97"/>
    </location>
</feature>
<keyword evidence="3" id="KW-1185">Reference proteome</keyword>
<comment type="caution">
    <text evidence="2">The sequence shown here is derived from an EMBL/GenBank/DDBJ whole genome shotgun (WGS) entry which is preliminary data.</text>
</comment>
<gene>
    <name evidence="2" type="ORF">AAFF_G00260770</name>
</gene>
<organism evidence="2 3">
    <name type="scientific">Aldrovandia affinis</name>
    <dbReference type="NCBI Taxonomy" id="143900"/>
    <lineage>
        <taxon>Eukaryota</taxon>
        <taxon>Metazoa</taxon>
        <taxon>Chordata</taxon>
        <taxon>Craniata</taxon>
        <taxon>Vertebrata</taxon>
        <taxon>Euteleostomi</taxon>
        <taxon>Actinopterygii</taxon>
        <taxon>Neopterygii</taxon>
        <taxon>Teleostei</taxon>
        <taxon>Notacanthiformes</taxon>
        <taxon>Halosauridae</taxon>
        <taxon>Aldrovandia</taxon>
    </lineage>
</organism>
<reference evidence="2" key="1">
    <citation type="journal article" date="2023" name="Science">
        <title>Genome structures resolve the early diversification of teleost fishes.</title>
        <authorList>
            <person name="Parey E."/>
            <person name="Louis A."/>
            <person name="Montfort J."/>
            <person name="Bouchez O."/>
            <person name="Roques C."/>
            <person name="Iampietro C."/>
            <person name="Lluch J."/>
            <person name="Castinel A."/>
            <person name="Donnadieu C."/>
            <person name="Desvignes T."/>
            <person name="Floi Bucao C."/>
            <person name="Jouanno E."/>
            <person name="Wen M."/>
            <person name="Mejri S."/>
            <person name="Dirks R."/>
            <person name="Jansen H."/>
            <person name="Henkel C."/>
            <person name="Chen W.J."/>
            <person name="Zahm M."/>
            <person name="Cabau C."/>
            <person name="Klopp C."/>
            <person name="Thompson A.W."/>
            <person name="Robinson-Rechavi M."/>
            <person name="Braasch I."/>
            <person name="Lecointre G."/>
            <person name="Bobe J."/>
            <person name="Postlethwait J.H."/>
            <person name="Berthelot C."/>
            <person name="Roest Crollius H."/>
            <person name="Guiguen Y."/>
        </authorList>
    </citation>
    <scope>NUCLEOTIDE SEQUENCE</scope>
    <source>
        <strain evidence="2">NC1722</strain>
    </source>
</reference>
<evidence type="ECO:0000313" key="3">
    <source>
        <dbReference type="Proteomes" id="UP001221898"/>
    </source>
</evidence>
<dbReference type="AlphaFoldDB" id="A0AAD7RC20"/>
<dbReference type="Proteomes" id="UP001221898">
    <property type="component" value="Unassembled WGS sequence"/>
</dbReference>
<evidence type="ECO:0000313" key="2">
    <source>
        <dbReference type="EMBL" id="KAJ8377417.1"/>
    </source>
</evidence>
<accession>A0AAD7RC20</accession>
<dbReference type="EMBL" id="JAINUG010000355">
    <property type="protein sequence ID" value="KAJ8377417.1"/>
    <property type="molecule type" value="Genomic_DNA"/>
</dbReference>
<evidence type="ECO:0000256" key="1">
    <source>
        <dbReference type="SAM" id="MobiDB-lite"/>
    </source>
</evidence>